<evidence type="ECO:0000256" key="4">
    <source>
        <dbReference type="ARBA" id="ARBA00048462"/>
    </source>
</evidence>
<evidence type="ECO:0000313" key="6">
    <source>
        <dbReference type="EMBL" id="PCE28609.1"/>
    </source>
</evidence>
<dbReference type="Gene3D" id="3.40.366.10">
    <property type="entry name" value="Malonyl-Coenzyme A Acyl Carrier Protein, domain 2"/>
    <property type="match status" value="1"/>
</dbReference>
<evidence type="ECO:0000256" key="1">
    <source>
        <dbReference type="ARBA" id="ARBA00013258"/>
    </source>
</evidence>
<dbReference type="AlphaFoldDB" id="A0A2A4F8E9"/>
<keyword evidence="2 6" id="KW-0808">Transferase</keyword>
<dbReference type="InterPro" id="IPR001227">
    <property type="entry name" value="Ac_transferase_dom_sf"/>
</dbReference>
<keyword evidence="3" id="KW-0012">Acyltransferase</keyword>
<sequence length="382" mass="41433">MMSVYMFPGQGSQAKGMGADLFAAFPELTGTADDILGYSIRELCLEDPRRQLGQTRYTQPALYVVNALSYRRRLHEHGTPAFVLGHSLGEYNALEAAGVIDFEAGLRLVSRRGELMSEAPAGAMAAVIGPDEQAIGELMARHGLGTIDIANLNGPSQTIISGLKEDIARAAPLFEAEQARFVPLNTSGAFHSRYMAAAQQAFASYLREFHFNAPRIPVISNVEALPYLAERAASLLAAQIIRPVQWTRSIQYLLAQGQSEFLELGPGQVLTRLLADIRKHAPAVAIPAPAPAAAVASVTAASVVTTPAYDRDREISSLQQRIDDWNRRYPVGTRVNVDAYQQSLTTRTAAMSLFGHRAAIYLEGYNGYFELADVHPVHGAPA</sequence>
<dbReference type="PANTHER" id="PTHR42681:SF1">
    <property type="entry name" value="MALONYL-COA-ACYL CARRIER PROTEIN TRANSACYLASE, MITOCHONDRIAL"/>
    <property type="match status" value="1"/>
</dbReference>
<feature type="domain" description="Malonyl-CoA:ACP transacylase (MAT)" evidence="5">
    <location>
        <begin position="6"/>
        <end position="302"/>
    </location>
</feature>
<dbReference type="InterPro" id="IPR014043">
    <property type="entry name" value="Acyl_transferase_dom"/>
</dbReference>
<gene>
    <name evidence="6" type="ORF">BWP39_00020</name>
</gene>
<dbReference type="Pfam" id="PF00698">
    <property type="entry name" value="Acyl_transf_1"/>
    <property type="match status" value="1"/>
</dbReference>
<dbReference type="InterPro" id="IPR004410">
    <property type="entry name" value="Malonyl_CoA-ACP_transAc_FabD"/>
</dbReference>
<dbReference type="InterPro" id="IPR016036">
    <property type="entry name" value="Malonyl_transacylase_ACP-bd"/>
</dbReference>
<organism evidence="6 7">
    <name type="scientific">Paraburkholderia acidicola</name>
    <dbReference type="NCBI Taxonomy" id="1912599"/>
    <lineage>
        <taxon>Bacteria</taxon>
        <taxon>Pseudomonadati</taxon>
        <taxon>Pseudomonadota</taxon>
        <taxon>Betaproteobacteria</taxon>
        <taxon>Burkholderiales</taxon>
        <taxon>Burkholderiaceae</taxon>
        <taxon>Paraburkholderia</taxon>
    </lineage>
</organism>
<protein>
    <recommendedName>
        <fullName evidence="1">[acyl-carrier-protein] S-malonyltransferase</fullName>
        <ecNumber evidence="1">2.3.1.39</ecNumber>
    </recommendedName>
</protein>
<dbReference type="GO" id="GO:0004314">
    <property type="term" value="F:[acyl-carrier-protein] S-malonyltransferase activity"/>
    <property type="evidence" value="ECO:0007669"/>
    <property type="project" value="UniProtKB-EC"/>
</dbReference>
<comment type="caution">
    <text evidence="6">The sequence shown here is derived from an EMBL/GenBank/DDBJ whole genome shotgun (WGS) entry which is preliminary data.</text>
</comment>
<dbReference type="SMART" id="SM00827">
    <property type="entry name" value="PKS_AT"/>
    <property type="match status" value="1"/>
</dbReference>
<dbReference type="InterPro" id="IPR016035">
    <property type="entry name" value="Acyl_Trfase/lysoPLipase"/>
</dbReference>
<dbReference type="EC" id="2.3.1.39" evidence="1"/>
<dbReference type="Proteomes" id="UP000218022">
    <property type="component" value="Unassembled WGS sequence"/>
</dbReference>
<evidence type="ECO:0000313" key="7">
    <source>
        <dbReference type="Proteomes" id="UP000218022"/>
    </source>
</evidence>
<evidence type="ECO:0000259" key="5">
    <source>
        <dbReference type="SMART" id="SM00827"/>
    </source>
</evidence>
<accession>A0A2A4F8E9</accession>
<dbReference type="GO" id="GO:0006633">
    <property type="term" value="P:fatty acid biosynthetic process"/>
    <property type="evidence" value="ECO:0007669"/>
    <property type="project" value="TreeGrafter"/>
</dbReference>
<dbReference type="EMBL" id="MTZV01000001">
    <property type="protein sequence ID" value="PCE28609.1"/>
    <property type="molecule type" value="Genomic_DNA"/>
</dbReference>
<reference evidence="6 7" key="1">
    <citation type="submission" date="2017-01" db="EMBL/GenBank/DDBJ databases">
        <title>Whole-Genome Shotgun Sequencing of Two beta-Proteobacterial Species in Search of the Bulgecin Biosynthetic Cluster.</title>
        <authorList>
            <person name="Horsman M.E."/>
            <person name="Marous D.R."/>
            <person name="Li R."/>
            <person name="Oliver R.A."/>
            <person name="Byun B."/>
            <person name="Emrich S.J."/>
            <person name="Boggess B."/>
            <person name="Townsend C.A."/>
            <person name="Mobashery S."/>
        </authorList>
    </citation>
    <scope>NUCLEOTIDE SEQUENCE [LARGE SCALE GENOMIC DNA]</scope>
    <source>
        <strain evidence="6 7">ATCC 31363</strain>
    </source>
</reference>
<dbReference type="SUPFAM" id="SSF52151">
    <property type="entry name" value="FabD/lysophospholipase-like"/>
    <property type="match status" value="1"/>
</dbReference>
<dbReference type="GO" id="GO:0005829">
    <property type="term" value="C:cytosol"/>
    <property type="evidence" value="ECO:0007669"/>
    <property type="project" value="TreeGrafter"/>
</dbReference>
<evidence type="ECO:0000256" key="3">
    <source>
        <dbReference type="ARBA" id="ARBA00023315"/>
    </source>
</evidence>
<dbReference type="NCBIfam" id="TIGR00128">
    <property type="entry name" value="fabD"/>
    <property type="match status" value="1"/>
</dbReference>
<comment type="catalytic activity">
    <reaction evidence="4">
        <text>holo-[ACP] + malonyl-CoA = malonyl-[ACP] + CoA</text>
        <dbReference type="Rhea" id="RHEA:41792"/>
        <dbReference type="Rhea" id="RHEA-COMP:9623"/>
        <dbReference type="Rhea" id="RHEA-COMP:9685"/>
        <dbReference type="ChEBI" id="CHEBI:57287"/>
        <dbReference type="ChEBI" id="CHEBI:57384"/>
        <dbReference type="ChEBI" id="CHEBI:64479"/>
        <dbReference type="ChEBI" id="CHEBI:78449"/>
        <dbReference type="EC" id="2.3.1.39"/>
    </reaction>
</comment>
<proteinExistence type="predicted"/>
<evidence type="ECO:0000256" key="2">
    <source>
        <dbReference type="ARBA" id="ARBA00022679"/>
    </source>
</evidence>
<dbReference type="PANTHER" id="PTHR42681">
    <property type="entry name" value="MALONYL-COA-ACYL CARRIER PROTEIN TRANSACYLASE, MITOCHONDRIAL"/>
    <property type="match status" value="1"/>
</dbReference>
<dbReference type="OrthoDB" id="9808564at2"/>
<dbReference type="InterPro" id="IPR050858">
    <property type="entry name" value="Mal-CoA-ACP_Trans/PKS_FabD"/>
</dbReference>
<name>A0A2A4F8E9_9BURK</name>
<dbReference type="Gene3D" id="3.30.70.250">
    <property type="entry name" value="Malonyl-CoA ACP transacylase, ACP-binding"/>
    <property type="match status" value="1"/>
</dbReference>
<dbReference type="SUPFAM" id="SSF55048">
    <property type="entry name" value="Probable ACP-binding domain of malonyl-CoA ACP transacylase"/>
    <property type="match status" value="1"/>
</dbReference>